<reference evidence="4" key="2">
    <citation type="submission" date="2017-02" db="EMBL/GenBank/DDBJ databases">
        <title>Sunflower complete genome.</title>
        <authorList>
            <person name="Langlade N."/>
            <person name="Munos S."/>
        </authorList>
    </citation>
    <scope>NUCLEOTIDE SEQUENCE [LARGE SCALE GENOMIC DNA]</scope>
    <source>
        <tissue evidence="4">Leaves</tissue>
    </source>
</reference>
<dbReference type="PANTHER" id="PTHR33870:SF4">
    <property type="entry name" value="CARDIOMYOPATHY-ASSOCIATED PROTEIN"/>
    <property type="match status" value="1"/>
</dbReference>
<name>A0A251TK15_HELAN</name>
<evidence type="ECO:0000313" key="4">
    <source>
        <dbReference type="EMBL" id="OTG10926.1"/>
    </source>
</evidence>
<keyword evidence="2" id="KW-0812">Transmembrane</keyword>
<dbReference type="EMBL" id="MNCJ02000325">
    <property type="protein sequence ID" value="KAF5786002.1"/>
    <property type="molecule type" value="Genomic_DNA"/>
</dbReference>
<accession>A0A251TK15</accession>
<gene>
    <name evidence="4" type="ORF">HannXRQ_Chr10g0293151</name>
    <name evidence="3" type="ORF">HanXRQr2_Chr10g0435481</name>
</gene>
<reference evidence="3" key="3">
    <citation type="submission" date="2020-06" db="EMBL/GenBank/DDBJ databases">
        <title>Helianthus annuus Genome sequencing and assembly Release 2.</title>
        <authorList>
            <person name="Gouzy J."/>
            <person name="Langlade N."/>
            <person name="Munos S."/>
        </authorList>
    </citation>
    <scope>NUCLEOTIDE SEQUENCE</scope>
    <source>
        <tissue evidence="3">Leaves</tissue>
    </source>
</reference>
<dbReference type="InParanoid" id="A0A251TK15"/>
<proteinExistence type="predicted"/>
<feature type="compositionally biased region" description="Basic and acidic residues" evidence="1">
    <location>
        <begin position="104"/>
        <end position="122"/>
    </location>
</feature>
<dbReference type="EMBL" id="CM007899">
    <property type="protein sequence ID" value="OTG10926.1"/>
    <property type="molecule type" value="Genomic_DNA"/>
</dbReference>
<dbReference type="PANTHER" id="PTHR33870">
    <property type="entry name" value="CARDIOMYOPATHY-ASSOCIATED PROTEIN"/>
    <property type="match status" value="1"/>
</dbReference>
<sequence>MGDELVINRVINSIRNCYISASNHPLLVFMAFLLFWTHQFFPFLFSLLVHASPVIASTLILLGTLLFYGHANAPEIQREGTSSHHHEIHNLVFGGMGNTELDNNDGRKSVDSRASRKQDAKSESGNLQPVLVNRGAQFDPSKSSDGSRRSSFDPLHSILGHFDDDHKGWDSGSDASTMDNFPMLDQGHLLDDIHNETDDDDDDDEEHDDIEVKDDYDDEDEHVVTWTERDQRNLISMGTLELERNQRLQSLVARQKVIKNMRMAAEKNLANLEKNHQFDGSVSSNMMARRHSVDVPYDLHGAKPDRMGPTFQSGSVQANLPLGYRHRRSDVGIMGHSTLDSYPVKTIVSTHTSDVNVHPNIPRSRRLSQDGDSVRLHRAAVAADDRSNEVKISGENAAGNEDKTSNKSSSSSFCDVTEDINDGADDNEEEEFGSVDEPTTQDSKDLQDSGDSDTDTESDTEEAGLTQRLKSWFTGWKG</sequence>
<evidence type="ECO:0000256" key="2">
    <source>
        <dbReference type="SAM" id="Phobius"/>
    </source>
</evidence>
<feature type="compositionally biased region" description="Acidic residues" evidence="1">
    <location>
        <begin position="197"/>
        <end position="219"/>
    </location>
</feature>
<evidence type="ECO:0000313" key="5">
    <source>
        <dbReference type="Proteomes" id="UP000215914"/>
    </source>
</evidence>
<keyword evidence="5" id="KW-1185">Reference proteome</keyword>
<dbReference type="Proteomes" id="UP000215914">
    <property type="component" value="Chromosome 10"/>
</dbReference>
<dbReference type="AlphaFoldDB" id="A0A251TK15"/>
<evidence type="ECO:0000256" key="1">
    <source>
        <dbReference type="SAM" id="MobiDB-lite"/>
    </source>
</evidence>
<feature type="region of interest" description="Disordered" evidence="1">
    <location>
        <begin position="353"/>
        <end position="467"/>
    </location>
</feature>
<dbReference type="Gramene" id="mRNA:HanXRQr2_Chr10g0435481">
    <property type="protein sequence ID" value="mRNA:HanXRQr2_Chr10g0435481"/>
    <property type="gene ID" value="HanXRQr2_Chr10g0435481"/>
</dbReference>
<evidence type="ECO:0000313" key="3">
    <source>
        <dbReference type="EMBL" id="KAF5786002.1"/>
    </source>
</evidence>
<feature type="transmembrane region" description="Helical" evidence="2">
    <location>
        <begin position="17"/>
        <end position="37"/>
    </location>
</feature>
<feature type="compositionally biased region" description="Acidic residues" evidence="1">
    <location>
        <begin position="416"/>
        <end position="434"/>
    </location>
</feature>
<keyword evidence="2" id="KW-1133">Transmembrane helix</keyword>
<reference evidence="3 5" key="1">
    <citation type="journal article" date="2017" name="Nature">
        <title>The sunflower genome provides insights into oil metabolism, flowering and Asterid evolution.</title>
        <authorList>
            <person name="Badouin H."/>
            <person name="Gouzy J."/>
            <person name="Grassa C.J."/>
            <person name="Murat F."/>
            <person name="Staton S.E."/>
            <person name="Cottret L."/>
            <person name="Lelandais-Briere C."/>
            <person name="Owens G.L."/>
            <person name="Carrere S."/>
            <person name="Mayjonade B."/>
            <person name="Legrand L."/>
            <person name="Gill N."/>
            <person name="Kane N.C."/>
            <person name="Bowers J.E."/>
            <person name="Hubner S."/>
            <person name="Bellec A."/>
            <person name="Berard A."/>
            <person name="Berges H."/>
            <person name="Blanchet N."/>
            <person name="Boniface M.C."/>
            <person name="Brunel D."/>
            <person name="Catrice O."/>
            <person name="Chaidir N."/>
            <person name="Claudel C."/>
            <person name="Donnadieu C."/>
            <person name="Faraut T."/>
            <person name="Fievet G."/>
            <person name="Helmstetter N."/>
            <person name="King M."/>
            <person name="Knapp S.J."/>
            <person name="Lai Z."/>
            <person name="Le Paslier M.C."/>
            <person name="Lippi Y."/>
            <person name="Lorenzon L."/>
            <person name="Mandel J.R."/>
            <person name="Marage G."/>
            <person name="Marchand G."/>
            <person name="Marquand E."/>
            <person name="Bret-Mestries E."/>
            <person name="Morien E."/>
            <person name="Nambeesan S."/>
            <person name="Nguyen T."/>
            <person name="Pegot-Espagnet P."/>
            <person name="Pouilly N."/>
            <person name="Raftis F."/>
            <person name="Sallet E."/>
            <person name="Schiex T."/>
            <person name="Thomas J."/>
            <person name="Vandecasteele C."/>
            <person name="Vares D."/>
            <person name="Vear F."/>
            <person name="Vautrin S."/>
            <person name="Crespi M."/>
            <person name="Mangin B."/>
            <person name="Burke J.M."/>
            <person name="Salse J."/>
            <person name="Munos S."/>
            <person name="Vincourt P."/>
            <person name="Rieseberg L.H."/>
            <person name="Langlade N.B."/>
        </authorList>
    </citation>
    <scope>NUCLEOTIDE SEQUENCE [LARGE SCALE GENOMIC DNA]</scope>
    <source>
        <strain evidence="5">cv. SF193</strain>
        <tissue evidence="3">Leaves</tissue>
    </source>
</reference>
<keyword evidence="2" id="KW-0472">Membrane</keyword>
<evidence type="ECO:0008006" key="6">
    <source>
        <dbReference type="Google" id="ProtNLM"/>
    </source>
</evidence>
<protein>
    <recommendedName>
        <fullName evidence="6">Transmembrane protein</fullName>
    </recommendedName>
</protein>
<feature type="transmembrane region" description="Helical" evidence="2">
    <location>
        <begin position="43"/>
        <end position="68"/>
    </location>
</feature>
<feature type="region of interest" description="Disordered" evidence="1">
    <location>
        <begin position="94"/>
        <end position="152"/>
    </location>
</feature>
<dbReference type="STRING" id="4232.A0A251TK15"/>
<feature type="region of interest" description="Disordered" evidence="1">
    <location>
        <begin position="191"/>
        <end position="219"/>
    </location>
</feature>
<organism evidence="4 5">
    <name type="scientific">Helianthus annuus</name>
    <name type="common">Common sunflower</name>
    <dbReference type="NCBI Taxonomy" id="4232"/>
    <lineage>
        <taxon>Eukaryota</taxon>
        <taxon>Viridiplantae</taxon>
        <taxon>Streptophyta</taxon>
        <taxon>Embryophyta</taxon>
        <taxon>Tracheophyta</taxon>
        <taxon>Spermatophyta</taxon>
        <taxon>Magnoliopsida</taxon>
        <taxon>eudicotyledons</taxon>
        <taxon>Gunneridae</taxon>
        <taxon>Pentapetalae</taxon>
        <taxon>asterids</taxon>
        <taxon>campanulids</taxon>
        <taxon>Asterales</taxon>
        <taxon>Asteraceae</taxon>
        <taxon>Asteroideae</taxon>
        <taxon>Heliantheae alliance</taxon>
        <taxon>Heliantheae</taxon>
        <taxon>Helianthus</taxon>
    </lineage>
</organism>
<feature type="compositionally biased region" description="Acidic residues" evidence="1">
    <location>
        <begin position="448"/>
        <end position="462"/>
    </location>
</feature>